<name>A0AA36CNL0_9BILA</name>
<evidence type="ECO:0000313" key="4">
    <source>
        <dbReference type="Proteomes" id="UP001177023"/>
    </source>
</evidence>
<organism evidence="2 4">
    <name type="scientific">Mesorhabditis spiculigera</name>
    <dbReference type="NCBI Taxonomy" id="96644"/>
    <lineage>
        <taxon>Eukaryota</taxon>
        <taxon>Metazoa</taxon>
        <taxon>Ecdysozoa</taxon>
        <taxon>Nematoda</taxon>
        <taxon>Chromadorea</taxon>
        <taxon>Rhabditida</taxon>
        <taxon>Rhabditina</taxon>
        <taxon>Rhabditomorpha</taxon>
        <taxon>Rhabditoidea</taxon>
        <taxon>Rhabditidae</taxon>
        <taxon>Mesorhabditinae</taxon>
        <taxon>Mesorhabditis</taxon>
    </lineage>
</organism>
<feature type="chain" id="PRO_5041588885" description="Saposin B-type domain-containing protein" evidence="1">
    <location>
        <begin position="17"/>
        <end position="101"/>
    </location>
</feature>
<comment type="caution">
    <text evidence="2">The sequence shown here is derived from an EMBL/GenBank/DDBJ whole genome shotgun (WGS) entry which is preliminary data.</text>
</comment>
<gene>
    <name evidence="2" type="ORF">MSPICULIGERA_LOCUS10797</name>
    <name evidence="3" type="ORF">MSPICULIGERA_LOCUS12170</name>
</gene>
<dbReference type="AlphaFoldDB" id="A0AA36CNL0"/>
<evidence type="ECO:0000256" key="1">
    <source>
        <dbReference type="SAM" id="SignalP"/>
    </source>
</evidence>
<dbReference type="Proteomes" id="UP001177023">
    <property type="component" value="Unassembled WGS sequence"/>
</dbReference>
<accession>A0AA36CNL0</accession>
<dbReference type="EMBL" id="CATQJA010002624">
    <property type="protein sequence ID" value="CAJ0573824.1"/>
    <property type="molecule type" value="Genomic_DNA"/>
</dbReference>
<proteinExistence type="predicted"/>
<evidence type="ECO:0000313" key="2">
    <source>
        <dbReference type="EMBL" id="CAJ0572409.1"/>
    </source>
</evidence>
<feature type="non-terminal residue" evidence="2">
    <location>
        <position position="1"/>
    </location>
</feature>
<evidence type="ECO:0000313" key="3">
    <source>
        <dbReference type="EMBL" id="CAJ0573824.1"/>
    </source>
</evidence>
<protein>
    <recommendedName>
        <fullName evidence="5">Saposin B-type domain-containing protein</fullName>
    </recommendedName>
</protein>
<dbReference type="EMBL" id="CATQJA010002597">
    <property type="protein sequence ID" value="CAJ0572409.1"/>
    <property type="molecule type" value="Genomic_DNA"/>
</dbReference>
<keyword evidence="1" id="KW-0732">Signal</keyword>
<sequence length="101" mass="11806">MLKILFLLVITASTVALPWGEVCDRCVQMVERLRQLPVEDLNQARLQHICFESYVRCSHGNKYCSLWYLTEERVHRIQAELQQGGRNAQVCDRALEICRIE</sequence>
<feature type="signal peptide" evidence="1">
    <location>
        <begin position="1"/>
        <end position="16"/>
    </location>
</feature>
<evidence type="ECO:0008006" key="5">
    <source>
        <dbReference type="Google" id="ProtNLM"/>
    </source>
</evidence>
<reference evidence="2" key="1">
    <citation type="submission" date="2023-06" db="EMBL/GenBank/DDBJ databases">
        <authorList>
            <person name="Delattre M."/>
        </authorList>
    </citation>
    <scope>NUCLEOTIDE SEQUENCE</scope>
    <source>
        <strain evidence="2">AF72</strain>
    </source>
</reference>
<keyword evidence="4" id="KW-1185">Reference proteome</keyword>